<dbReference type="EMBL" id="VLNT01000009">
    <property type="protein sequence ID" value="TSD62450.1"/>
    <property type="molecule type" value="Genomic_DNA"/>
</dbReference>
<keyword evidence="2" id="KW-1185">Reference proteome</keyword>
<accession>A0A554S7X8</accession>
<dbReference type="Proteomes" id="UP000316988">
    <property type="component" value="Unassembled WGS sequence"/>
</dbReference>
<evidence type="ECO:0000313" key="2">
    <source>
        <dbReference type="Proteomes" id="UP000316988"/>
    </source>
</evidence>
<sequence length="285" mass="32964">MLCMQDGRSLQPNGFAHLLLNDDGLCWWCRERPATTGEHKYKHSDLKRLMSGDEVLYWGDHEQFRELRGKSGIKRDRHGVVKFPKSMCGPCNNARSQPFDLAYDRYAEYVTERPTRKIPGLDFETVYGESWENDLLNLARYFGKHFGCRMARSRVPVPGSLRSFLDGATDMPDAHMALITTDSVHRLYRHGMYIGPDGVHVSSDCSRFTGYVMAVYLGSFGVRYMWSEDEIPDEERSQFFHFPRPILNYFRTEEAVMRGDTRKPGLLVRFLQWAQKPRNDSGPTS</sequence>
<name>A0A554S7X8_9ACTN</name>
<dbReference type="AlphaFoldDB" id="A0A554S7X8"/>
<evidence type="ECO:0000313" key="1">
    <source>
        <dbReference type="EMBL" id="TSD62450.1"/>
    </source>
</evidence>
<proteinExistence type="predicted"/>
<protein>
    <submittedName>
        <fullName evidence="1">Uncharacterized protein</fullName>
    </submittedName>
</protein>
<comment type="caution">
    <text evidence="1">The sequence shown here is derived from an EMBL/GenBank/DDBJ whole genome shotgun (WGS) entry which is preliminary data.</text>
</comment>
<organism evidence="1 2">
    <name type="scientific">Aeromicrobium piscarium</name>
    <dbReference type="NCBI Taxonomy" id="2590901"/>
    <lineage>
        <taxon>Bacteria</taxon>
        <taxon>Bacillati</taxon>
        <taxon>Actinomycetota</taxon>
        <taxon>Actinomycetes</taxon>
        <taxon>Propionibacteriales</taxon>
        <taxon>Nocardioidaceae</taxon>
        <taxon>Aeromicrobium</taxon>
    </lineage>
</organism>
<dbReference type="OrthoDB" id="4427540at2"/>
<gene>
    <name evidence="1" type="ORF">FNM00_12385</name>
</gene>
<reference evidence="1 2" key="1">
    <citation type="submission" date="2019-07" db="EMBL/GenBank/DDBJ databases">
        <authorList>
            <person name="Zhao L.H."/>
        </authorList>
    </citation>
    <scope>NUCLEOTIDE SEQUENCE [LARGE SCALE GENOMIC DNA]</scope>
    <source>
        <strain evidence="1 2">Co35</strain>
    </source>
</reference>